<reference evidence="1 2" key="2">
    <citation type="submission" date="2009-02" db="EMBL/GenBank/DDBJ databases">
        <title>Draft genome sequence of Blautia hydrogenotrophica DSM 10507 (Ruminococcus hydrogenotrophicus DSM 10507).</title>
        <authorList>
            <person name="Sudarsanam P."/>
            <person name="Ley R."/>
            <person name="Guruge J."/>
            <person name="Turnbaugh P.J."/>
            <person name="Mahowald M."/>
            <person name="Liep D."/>
            <person name="Gordon J."/>
        </authorList>
    </citation>
    <scope>NUCLEOTIDE SEQUENCE [LARGE SCALE GENOMIC DNA]</scope>
    <source>
        <strain evidence="2">DSM 10507 / JCM 14656 / S5a33</strain>
    </source>
</reference>
<proteinExistence type="predicted"/>
<reference evidence="1 2" key="1">
    <citation type="submission" date="2009-01" db="EMBL/GenBank/DDBJ databases">
        <authorList>
            <person name="Fulton L."/>
            <person name="Clifton S."/>
            <person name="Fulton B."/>
            <person name="Xu J."/>
            <person name="Minx P."/>
            <person name="Pepin K.H."/>
            <person name="Johnson M."/>
            <person name="Bhonagiri V."/>
            <person name="Nash W.E."/>
            <person name="Mardis E.R."/>
            <person name="Wilson R.K."/>
        </authorList>
    </citation>
    <scope>NUCLEOTIDE SEQUENCE [LARGE SCALE GENOMIC DNA]</scope>
    <source>
        <strain evidence="2">DSM 10507 / JCM 14656 / S5a33</strain>
    </source>
</reference>
<sequence length="122" mass="13769">MSVILFVIFSLLGLCFYVHNRCFLSAGACEAALTGAIESHRQDGVPLEAARLRAKERASVGFWGMSEVNMQVQETGKEWKVTYTGDVFTLYGGLRWNLKIQGEAKKIFPVQRIRKARIWKGD</sequence>
<dbReference type="EMBL" id="ACBZ01000046">
    <property type="protein sequence ID" value="EEG50039.1"/>
    <property type="molecule type" value="Genomic_DNA"/>
</dbReference>
<protein>
    <recommendedName>
        <fullName evidence="3">TadE-like protein</fullName>
    </recommendedName>
</protein>
<evidence type="ECO:0000313" key="1">
    <source>
        <dbReference type="EMBL" id="EEG50039.1"/>
    </source>
</evidence>
<name>C0CJN8_BLAHS</name>
<keyword evidence="2" id="KW-1185">Reference proteome</keyword>
<gene>
    <name evidence="1" type="ORF">RUMHYD_01058</name>
</gene>
<dbReference type="Proteomes" id="UP000003100">
    <property type="component" value="Unassembled WGS sequence"/>
</dbReference>
<evidence type="ECO:0000313" key="2">
    <source>
        <dbReference type="Proteomes" id="UP000003100"/>
    </source>
</evidence>
<comment type="caution">
    <text evidence="1">The sequence shown here is derived from an EMBL/GenBank/DDBJ whole genome shotgun (WGS) entry which is preliminary data.</text>
</comment>
<evidence type="ECO:0008006" key="3">
    <source>
        <dbReference type="Google" id="ProtNLM"/>
    </source>
</evidence>
<accession>C0CJN8</accession>
<organism evidence="1 2">
    <name type="scientific">Blautia hydrogenotrophica (strain DSM 10507 / JCM 14656 / S5a33)</name>
    <name type="common">Ruminococcus hydrogenotrophicus</name>
    <dbReference type="NCBI Taxonomy" id="476272"/>
    <lineage>
        <taxon>Bacteria</taxon>
        <taxon>Bacillati</taxon>
        <taxon>Bacillota</taxon>
        <taxon>Clostridia</taxon>
        <taxon>Lachnospirales</taxon>
        <taxon>Lachnospiraceae</taxon>
        <taxon>Blautia</taxon>
    </lineage>
</organism>
<dbReference type="AlphaFoldDB" id="C0CJN8"/>
<dbReference type="PATRIC" id="fig|476272.21.peg.2404"/>
<dbReference type="HOGENOM" id="CLU_151764_0_0_9"/>